<dbReference type="InterPro" id="IPR025724">
    <property type="entry name" value="GAG-pre-integrase_dom"/>
</dbReference>
<evidence type="ECO:0000259" key="6">
    <source>
        <dbReference type="PROSITE" id="PS50158"/>
    </source>
</evidence>
<evidence type="ECO:0000256" key="4">
    <source>
        <dbReference type="SAM" id="MobiDB-lite"/>
    </source>
</evidence>
<dbReference type="Pfam" id="PF07727">
    <property type="entry name" value="RVT_2"/>
    <property type="match status" value="1"/>
</dbReference>
<dbReference type="InterPro" id="IPR036397">
    <property type="entry name" value="RNaseH_sf"/>
</dbReference>
<organism evidence="8 9">
    <name type="scientific">Folsomia candida</name>
    <name type="common">Springtail</name>
    <dbReference type="NCBI Taxonomy" id="158441"/>
    <lineage>
        <taxon>Eukaryota</taxon>
        <taxon>Metazoa</taxon>
        <taxon>Ecdysozoa</taxon>
        <taxon>Arthropoda</taxon>
        <taxon>Hexapoda</taxon>
        <taxon>Collembola</taxon>
        <taxon>Entomobryomorpha</taxon>
        <taxon>Isotomoidea</taxon>
        <taxon>Isotomidae</taxon>
        <taxon>Proisotominae</taxon>
        <taxon>Folsomia</taxon>
    </lineage>
</organism>
<keyword evidence="1" id="KW-0064">Aspartyl protease</keyword>
<dbReference type="PROSITE" id="PS50994">
    <property type="entry name" value="INTEGRASE"/>
    <property type="match status" value="1"/>
</dbReference>
<dbReference type="InterPro" id="IPR001584">
    <property type="entry name" value="Integrase_cat-core"/>
</dbReference>
<feature type="coiled-coil region" evidence="3">
    <location>
        <begin position="1496"/>
        <end position="1530"/>
    </location>
</feature>
<dbReference type="Pfam" id="PF00098">
    <property type="entry name" value="zf-CCHC"/>
    <property type="match status" value="1"/>
</dbReference>
<dbReference type="InterPro" id="IPR057670">
    <property type="entry name" value="SH3_retrovirus"/>
</dbReference>
<dbReference type="Proteomes" id="UP000198287">
    <property type="component" value="Unassembled WGS sequence"/>
</dbReference>
<dbReference type="GO" id="GO:0003676">
    <property type="term" value="F:nucleic acid binding"/>
    <property type="evidence" value="ECO:0007669"/>
    <property type="project" value="InterPro"/>
</dbReference>
<dbReference type="GO" id="GO:0004190">
    <property type="term" value="F:aspartic-type endopeptidase activity"/>
    <property type="evidence" value="ECO:0007669"/>
    <property type="project" value="UniProtKB-KW"/>
</dbReference>
<name>A0A226D3P1_FOLCA</name>
<keyword evidence="5" id="KW-0472">Membrane</keyword>
<keyword evidence="2" id="KW-0863">Zinc-finger</keyword>
<feature type="region of interest" description="Disordered" evidence="4">
    <location>
        <begin position="258"/>
        <end position="301"/>
    </location>
</feature>
<dbReference type="InterPro" id="IPR043502">
    <property type="entry name" value="DNA/RNA_pol_sf"/>
</dbReference>
<dbReference type="InterPro" id="IPR054722">
    <property type="entry name" value="PolX-like_BBD"/>
</dbReference>
<comment type="caution">
    <text evidence="8">The sequence shown here is derived from an EMBL/GenBank/DDBJ whole genome shotgun (WGS) entry which is preliminary data.</text>
</comment>
<keyword evidence="2" id="KW-0479">Metal-binding</keyword>
<dbReference type="Pfam" id="PF13976">
    <property type="entry name" value="gag_pre-integrs"/>
    <property type="match status" value="1"/>
</dbReference>
<dbReference type="Gene3D" id="4.10.60.10">
    <property type="entry name" value="Zinc finger, CCHC-type"/>
    <property type="match status" value="1"/>
</dbReference>
<feature type="domain" description="Integrase catalytic" evidence="7">
    <location>
        <begin position="503"/>
        <end position="669"/>
    </location>
</feature>
<dbReference type="InterPro" id="IPR001878">
    <property type="entry name" value="Znf_CCHC"/>
</dbReference>
<dbReference type="OrthoDB" id="413361at2759"/>
<keyword evidence="3" id="KW-0175">Coiled coil</keyword>
<proteinExistence type="predicted"/>
<feature type="transmembrane region" description="Helical" evidence="5">
    <location>
        <begin position="1025"/>
        <end position="1041"/>
    </location>
</feature>
<dbReference type="Gene3D" id="3.30.420.10">
    <property type="entry name" value="Ribonuclease H-like superfamily/Ribonuclease H"/>
    <property type="match status" value="1"/>
</dbReference>
<feature type="compositionally biased region" description="Low complexity" evidence="4">
    <location>
        <begin position="271"/>
        <end position="282"/>
    </location>
</feature>
<dbReference type="Pfam" id="PF25597">
    <property type="entry name" value="SH3_retrovirus"/>
    <property type="match status" value="1"/>
</dbReference>
<dbReference type="GO" id="GO:0042575">
    <property type="term" value="C:DNA polymerase complex"/>
    <property type="evidence" value="ECO:0007669"/>
    <property type="project" value="UniProtKB-ARBA"/>
</dbReference>
<dbReference type="SMART" id="SM00343">
    <property type="entry name" value="ZnF_C2HC"/>
    <property type="match status" value="1"/>
</dbReference>
<dbReference type="GO" id="GO:0015074">
    <property type="term" value="P:DNA integration"/>
    <property type="evidence" value="ECO:0007669"/>
    <property type="project" value="InterPro"/>
</dbReference>
<feature type="domain" description="CCHC-type" evidence="6">
    <location>
        <begin position="244"/>
        <end position="259"/>
    </location>
</feature>
<keyword evidence="5" id="KW-0812">Transmembrane</keyword>
<feature type="compositionally biased region" description="Low complexity" evidence="4">
    <location>
        <begin position="219"/>
        <end position="235"/>
    </location>
</feature>
<gene>
    <name evidence="8" type="ORF">Fcan01_25273</name>
</gene>
<dbReference type="Pfam" id="PF14223">
    <property type="entry name" value="Retrotran_gag_2"/>
    <property type="match status" value="1"/>
</dbReference>
<keyword evidence="9" id="KW-1185">Reference proteome</keyword>
<feature type="transmembrane region" description="Helical" evidence="5">
    <location>
        <begin position="1465"/>
        <end position="1490"/>
    </location>
</feature>
<dbReference type="GO" id="GO:0071897">
    <property type="term" value="P:DNA biosynthetic process"/>
    <property type="evidence" value="ECO:0007669"/>
    <property type="project" value="UniProtKB-ARBA"/>
</dbReference>
<dbReference type="SUPFAM" id="SSF56672">
    <property type="entry name" value="DNA/RNA polymerases"/>
    <property type="match status" value="1"/>
</dbReference>
<dbReference type="PROSITE" id="PS50158">
    <property type="entry name" value="ZF_CCHC"/>
    <property type="match status" value="1"/>
</dbReference>
<feature type="compositionally biased region" description="Polar residues" evidence="4">
    <location>
        <begin position="768"/>
        <end position="777"/>
    </location>
</feature>
<reference evidence="8 9" key="1">
    <citation type="submission" date="2015-12" db="EMBL/GenBank/DDBJ databases">
        <title>The genome of Folsomia candida.</title>
        <authorList>
            <person name="Faddeeva A."/>
            <person name="Derks M.F."/>
            <person name="Anvar Y."/>
            <person name="Smit S."/>
            <person name="Van Straalen N."/>
            <person name="Roelofs D."/>
        </authorList>
    </citation>
    <scope>NUCLEOTIDE SEQUENCE [LARGE SCALE GENOMIC DNA]</scope>
    <source>
        <strain evidence="8 9">VU population</strain>
        <tissue evidence="8">Whole body</tissue>
    </source>
</reference>
<keyword evidence="5" id="KW-1133">Transmembrane helix</keyword>
<feature type="region of interest" description="Disordered" evidence="4">
    <location>
        <begin position="741"/>
        <end position="785"/>
    </location>
</feature>
<dbReference type="CDD" id="cd09272">
    <property type="entry name" value="RNase_HI_RT_Ty1"/>
    <property type="match status" value="1"/>
</dbReference>
<dbReference type="GO" id="GO:0008270">
    <property type="term" value="F:zinc ion binding"/>
    <property type="evidence" value="ECO:0007669"/>
    <property type="project" value="UniProtKB-KW"/>
</dbReference>
<feature type="region of interest" description="Disordered" evidence="4">
    <location>
        <begin position="219"/>
        <end position="243"/>
    </location>
</feature>
<evidence type="ECO:0000259" key="7">
    <source>
        <dbReference type="PROSITE" id="PS50994"/>
    </source>
</evidence>
<feature type="transmembrane region" description="Helical" evidence="5">
    <location>
        <begin position="1834"/>
        <end position="1856"/>
    </location>
</feature>
<dbReference type="STRING" id="158441.A0A226D3P1"/>
<keyword evidence="1" id="KW-0645">Protease</keyword>
<keyword evidence="1" id="KW-0378">Hydrolase</keyword>
<sequence>MKKVETSHIPKLNGDNYQPWKLQVTLALQAGGVWGYIDGTKKKPTLKTDGSNQTDVDKWDENDVGARSLIVQLLEQGQMAHIYACDSAKTTWEKIAEVNSDASILNVQRTLTRFYNFKISEDRSAVEACGELEELARALKEMGNPVTAQALVIKAVSSLPESKFHAFKRAWGSVDAASQTMANLIARIKNEELSFKANGEGGEEQQQFNIAFNAQNGNKKFQKGKSNQQQQQQQPQKKKREGACRNCGIEGHWARECRKPKREEGDEAKCNNNNNNNNNSNRKQNRKNNKKQNEGPGDCQAFLGGHEMEEGSTRWISDSGASFHITGRKDWLTDYKEFKNPIPVSITDNSSIRALGKGTVQVEAWVQGEWYPISIHNAHYIPGAVNLFSEGIMDQKGFKIVKENGKTTYYFKGQQGPQAWWLNGNYVMGFRVPKNSAYSATINKTKLWHERLAHVNMGYIKNAVKVGAVEGIKMEDLASDFHCSDCHLGKETRQPFPEREKNKNLQPGDVIHADLSGKDSTTSLQGSNYFLLLKDEKTGFRQVCFLKKKSDAAANIINFLKMFKNQTSKNIKIFKSDNGGEFMCRELQDYFRDQGILHQTSAPRCPETNGLIERDMRTVKEASKTMIIKAGQSPGMWEEAVGFAVYILNRLPNRNSPNCTPFEQVFGWPPDLSHVRTFGCTAYAQIPEEDRDPSDPKARIGKLVGYGTFGRKFKVYIPEKRKVVPARNVSFLEDGGVRTSYEVEEDDAKHENEQQQQQEEQQEKIHDASSQSTSSHTTKPDEEEVFMDADDEGETTILVETPEGNYEYDPDKKKIEIPSRKLRSKDMIKPPKKYQSFVASSPTIPRNYEDAISQPEGEKWMEAMKTEMRSLEGNRTWKYVPRPRHAKVLEPKWVFSIKKNMNGEIERFKARLVVRGYRQQFGVDYQETFSTVARFESIRFILAFTAADGWKYKQFDVKTAYLNGVLDEEIFMSQPEGFEIDGDDLVCLLLKSLYGLKQSSRCWNRTFSDFLKSIGLFPTHSDPCVFIGVIFGFIVIVVLYVDDGIVTSKSELAIAFVVDAMKKAFEITRKDLEVFVGIEITIEGGTMTLAQHQYTEALLEKYDITERRTASVPMKQNLDLVKAENCDTAYPYQELIGSLLFLARVTRPDIAYAVTKLSQFNTCYDKTHWDAAQDVLLYLRRTGTLGIQYECNSEFVISAYTDSDFAGDKNDRKSTTGFATFVNDSLITWCSQKQDVVTLSSTEAEYTALCAGAKEVAWLRKFAEEIGREQEEPTTIMVDNTSAIRLVDNPEFHKRTKHVDVKYHYTRQLAEEKKVEVVYTPTQDQKADILTKPLGKSKHADMVEKIGLKPVNRKPRGGGGSLFWTWAMMMCLLGVTQGVNVQNSQPILWRGSPVPVISGYETVYLRIKLISPCTLLTEEIVPKGQLETAKKICNEMYETYFIHEMKQMCPSFHNFSMSKHRPKRFILVALIALGAVVVTGLGIGGVVLAANNAARISDLEEISSLQEKSINQLEEQMNFTEIALQKLRTDFNILVKDHEVLDKNLNEITEKGPNTYFTISYITTKLMMGKQVIKEATRAWNNKKILNGMMDYFNITLPCGEDECPLSLATGKRCYFGEDMKDLYIQMDMPKVNKALQLVEADAFDLMLQTWNQTCRITYNGPENAILSKKEGCPVALNLKTSRMYDLVLSSSQDCLKGFKNKSENSYFSVKHCQGRGEKDAEDFIQVKPHHGSLHVYCFGCNITIDNLSQECPKEVFILPIGARFRINNQEFTGSIVHIEHQDSPDPLFTMRTNAYLKPRVDYQELMKDPMVNNHFVFSKGETWTHSETWHMEIGLIITLLVVIIVLACILTKCYLDHRKIKVKVVTKPKPLRNQEIEEDEDSQ</sequence>
<protein>
    <submittedName>
        <fullName evidence="8">Copia protein</fullName>
    </submittedName>
</protein>
<keyword evidence="2" id="KW-0862">Zinc</keyword>
<evidence type="ECO:0000256" key="5">
    <source>
        <dbReference type="SAM" id="Phobius"/>
    </source>
</evidence>
<dbReference type="EMBL" id="LNIX01000036">
    <property type="protein sequence ID" value="OXA39839.1"/>
    <property type="molecule type" value="Genomic_DNA"/>
</dbReference>
<dbReference type="OMA" id="LWHERAG"/>
<evidence type="ECO:0000256" key="2">
    <source>
        <dbReference type="PROSITE-ProRule" id="PRU00047"/>
    </source>
</evidence>
<dbReference type="SUPFAM" id="SSF57756">
    <property type="entry name" value="Retrovirus zinc finger-like domains"/>
    <property type="match status" value="1"/>
</dbReference>
<evidence type="ECO:0000256" key="1">
    <source>
        <dbReference type="ARBA" id="ARBA00022750"/>
    </source>
</evidence>
<dbReference type="PANTHER" id="PTHR11439">
    <property type="entry name" value="GAG-POL-RELATED RETROTRANSPOSON"/>
    <property type="match status" value="1"/>
</dbReference>
<dbReference type="InterPro" id="IPR013103">
    <property type="entry name" value="RVT_2"/>
</dbReference>
<evidence type="ECO:0000256" key="3">
    <source>
        <dbReference type="SAM" id="Coils"/>
    </source>
</evidence>
<feature type="compositionally biased region" description="Basic and acidic residues" evidence="4">
    <location>
        <begin position="258"/>
        <end position="269"/>
    </location>
</feature>
<dbReference type="SUPFAM" id="SSF53098">
    <property type="entry name" value="Ribonuclease H-like"/>
    <property type="match status" value="1"/>
</dbReference>
<dbReference type="InterPro" id="IPR012337">
    <property type="entry name" value="RNaseH-like_sf"/>
</dbReference>
<evidence type="ECO:0000313" key="9">
    <source>
        <dbReference type="Proteomes" id="UP000198287"/>
    </source>
</evidence>
<dbReference type="Pfam" id="PF22936">
    <property type="entry name" value="Pol_BBD"/>
    <property type="match status" value="1"/>
</dbReference>
<accession>A0A226D3P1</accession>
<dbReference type="PANTHER" id="PTHR11439:SF483">
    <property type="entry name" value="PEPTIDE SYNTHASE GLIP-LIKE, PUTATIVE (AFU_ORTHOLOGUE AFUA_3G12920)-RELATED"/>
    <property type="match status" value="1"/>
</dbReference>
<dbReference type="InterPro" id="IPR036875">
    <property type="entry name" value="Znf_CCHC_sf"/>
</dbReference>
<evidence type="ECO:0000313" key="8">
    <source>
        <dbReference type="EMBL" id="OXA39839.1"/>
    </source>
</evidence>